<dbReference type="EnsemblPlants" id="TuG1812G0700001194.01.T01">
    <property type="protein sequence ID" value="TuG1812G0700001194.01.T01"/>
    <property type="gene ID" value="TuG1812G0700001194.01"/>
</dbReference>
<proteinExistence type="predicted"/>
<feature type="transmembrane region" description="Helical" evidence="8">
    <location>
        <begin position="251"/>
        <end position="272"/>
    </location>
</feature>
<organism evidence="9 10">
    <name type="scientific">Triticum urartu</name>
    <name type="common">Red wild einkorn</name>
    <name type="synonym">Crithodium urartu</name>
    <dbReference type="NCBI Taxonomy" id="4572"/>
    <lineage>
        <taxon>Eukaryota</taxon>
        <taxon>Viridiplantae</taxon>
        <taxon>Streptophyta</taxon>
        <taxon>Embryophyta</taxon>
        <taxon>Tracheophyta</taxon>
        <taxon>Spermatophyta</taxon>
        <taxon>Magnoliopsida</taxon>
        <taxon>Liliopsida</taxon>
        <taxon>Poales</taxon>
        <taxon>Poaceae</taxon>
        <taxon>BOP clade</taxon>
        <taxon>Pooideae</taxon>
        <taxon>Triticodae</taxon>
        <taxon>Triticeae</taxon>
        <taxon>Triticinae</taxon>
        <taxon>Triticum</taxon>
    </lineage>
</organism>
<evidence type="ECO:0000256" key="3">
    <source>
        <dbReference type="ARBA" id="ARBA00022692"/>
    </source>
</evidence>
<evidence type="ECO:0000256" key="6">
    <source>
        <dbReference type="ARBA" id="ARBA00023180"/>
    </source>
</evidence>
<keyword evidence="5 8" id="KW-0472">Membrane</keyword>
<reference evidence="9" key="3">
    <citation type="submission" date="2022-06" db="UniProtKB">
        <authorList>
            <consortium name="EnsemblPlants"/>
        </authorList>
    </citation>
    <scope>IDENTIFICATION</scope>
</reference>
<dbReference type="PANTHER" id="PTHR12812:SF0">
    <property type="entry name" value="HEPARAN-SULFATE 6-O-SULFOTRANSFERASE"/>
    <property type="match status" value="1"/>
</dbReference>
<reference evidence="9" key="2">
    <citation type="submission" date="2018-03" db="EMBL/GenBank/DDBJ databases">
        <title>The Triticum urartu genome reveals the dynamic nature of wheat genome evolution.</title>
        <authorList>
            <person name="Ling H."/>
            <person name="Ma B."/>
            <person name="Shi X."/>
            <person name="Liu H."/>
            <person name="Dong L."/>
            <person name="Sun H."/>
            <person name="Cao Y."/>
            <person name="Gao Q."/>
            <person name="Zheng S."/>
            <person name="Li Y."/>
            <person name="Yu Y."/>
            <person name="Du H."/>
            <person name="Qi M."/>
            <person name="Li Y."/>
            <person name="Yu H."/>
            <person name="Cui Y."/>
            <person name="Wang N."/>
            <person name="Chen C."/>
            <person name="Wu H."/>
            <person name="Zhao Y."/>
            <person name="Zhang J."/>
            <person name="Li Y."/>
            <person name="Zhou W."/>
            <person name="Zhang B."/>
            <person name="Hu W."/>
            <person name="Eijk M."/>
            <person name="Tang J."/>
            <person name="Witsenboer H."/>
            <person name="Zhao S."/>
            <person name="Li Z."/>
            <person name="Zhang A."/>
            <person name="Wang D."/>
            <person name="Liang C."/>
        </authorList>
    </citation>
    <scope>NUCLEOTIDE SEQUENCE [LARGE SCALE GENOMIC DNA]</scope>
    <source>
        <strain evidence="9">cv. G1812</strain>
    </source>
</reference>
<dbReference type="Proteomes" id="UP000015106">
    <property type="component" value="Chromosome 7"/>
</dbReference>
<evidence type="ECO:0000313" key="9">
    <source>
        <dbReference type="EnsemblPlants" id="TuG1812G0700001194.01.T01"/>
    </source>
</evidence>
<comment type="subcellular location">
    <subcellularLocation>
        <location evidence="1">Membrane</location>
        <topology evidence="1">Single-pass membrane protein</topology>
    </subcellularLocation>
</comment>
<dbReference type="GO" id="GO:0016020">
    <property type="term" value="C:membrane"/>
    <property type="evidence" value="ECO:0007669"/>
    <property type="project" value="UniProtKB-SubCell"/>
</dbReference>
<name>A0A8R7QZU3_TRIUA</name>
<evidence type="ECO:0000256" key="7">
    <source>
        <dbReference type="SAM" id="MobiDB-lite"/>
    </source>
</evidence>
<protein>
    <submittedName>
        <fullName evidence="9">Uncharacterized protein</fullName>
    </submittedName>
</protein>
<evidence type="ECO:0000313" key="10">
    <source>
        <dbReference type="Proteomes" id="UP000015106"/>
    </source>
</evidence>
<dbReference type="InterPro" id="IPR010635">
    <property type="entry name" value="Heparan_SO4-6-sulfoTrfase"/>
</dbReference>
<keyword evidence="6" id="KW-0325">Glycoprotein</keyword>
<keyword evidence="2" id="KW-0808">Transferase</keyword>
<accession>A0A8R7QZU3</accession>
<dbReference type="InterPro" id="IPR027417">
    <property type="entry name" value="P-loop_NTPase"/>
</dbReference>
<feature type="region of interest" description="Disordered" evidence="7">
    <location>
        <begin position="65"/>
        <end position="114"/>
    </location>
</feature>
<evidence type="ECO:0000256" key="8">
    <source>
        <dbReference type="SAM" id="Phobius"/>
    </source>
</evidence>
<dbReference type="PANTHER" id="PTHR12812">
    <property type="entry name" value="HEPARAN SULFATE 6-O-SULFOTRANSFERASE 3"/>
    <property type="match status" value="1"/>
</dbReference>
<dbReference type="Gene3D" id="3.40.50.300">
    <property type="entry name" value="P-loop containing nucleotide triphosphate hydrolases"/>
    <property type="match status" value="1"/>
</dbReference>
<sequence length="282" mass="32055">MAHMRFDIVLESTLILVVLCFKLLRLDRMLYIGLTEDHEESARLFAHMVGAQVLSQSGALKLDVQEDQPSGTDSHSSMLDPEDEETNEHMNSTHGWKNNEALNTTEDDHGKGNMTVGKLMETYEGCIAKLRKSQSSRRRISLKKVAAANFTKAARRHVPEAILNQIISLNSLDMELYEHAKKIFEQEHLMLKGQHPMVVQQKQLADQMVRSSSYEGQHPMVVQPMVVQRKQLTDQKDWIDAVCESWSCSTWWKVASFCLGIAVTTVFVVFVVTGRRTLKLKV</sequence>
<feature type="compositionally biased region" description="Polar residues" evidence="7">
    <location>
        <begin position="67"/>
        <end position="77"/>
    </location>
</feature>
<keyword evidence="3 8" id="KW-0812">Transmembrane</keyword>
<gene>
    <name evidence="9" type="primary">LOC125519897</name>
</gene>
<keyword evidence="10" id="KW-1185">Reference proteome</keyword>
<reference evidence="10" key="1">
    <citation type="journal article" date="2013" name="Nature">
        <title>Draft genome of the wheat A-genome progenitor Triticum urartu.</title>
        <authorList>
            <person name="Ling H.Q."/>
            <person name="Zhao S."/>
            <person name="Liu D."/>
            <person name="Wang J."/>
            <person name="Sun H."/>
            <person name="Zhang C."/>
            <person name="Fan H."/>
            <person name="Li D."/>
            <person name="Dong L."/>
            <person name="Tao Y."/>
            <person name="Gao C."/>
            <person name="Wu H."/>
            <person name="Li Y."/>
            <person name="Cui Y."/>
            <person name="Guo X."/>
            <person name="Zheng S."/>
            <person name="Wang B."/>
            <person name="Yu K."/>
            <person name="Liang Q."/>
            <person name="Yang W."/>
            <person name="Lou X."/>
            <person name="Chen J."/>
            <person name="Feng M."/>
            <person name="Jian J."/>
            <person name="Zhang X."/>
            <person name="Luo G."/>
            <person name="Jiang Y."/>
            <person name="Liu J."/>
            <person name="Wang Z."/>
            <person name="Sha Y."/>
            <person name="Zhang B."/>
            <person name="Wu H."/>
            <person name="Tang D."/>
            <person name="Shen Q."/>
            <person name="Xue P."/>
            <person name="Zou S."/>
            <person name="Wang X."/>
            <person name="Liu X."/>
            <person name="Wang F."/>
            <person name="Yang Y."/>
            <person name="An X."/>
            <person name="Dong Z."/>
            <person name="Zhang K."/>
            <person name="Zhang X."/>
            <person name="Luo M.C."/>
            <person name="Dvorak J."/>
            <person name="Tong Y."/>
            <person name="Wang J."/>
            <person name="Yang H."/>
            <person name="Li Z."/>
            <person name="Wang D."/>
            <person name="Zhang A."/>
            <person name="Wang J."/>
        </authorList>
    </citation>
    <scope>NUCLEOTIDE SEQUENCE</scope>
    <source>
        <strain evidence="10">cv. G1812</strain>
    </source>
</reference>
<dbReference type="AlphaFoldDB" id="A0A8R7QZU3"/>
<dbReference type="Gramene" id="TuG1812G0700001194.01.T01">
    <property type="protein sequence ID" value="TuG1812G0700001194.01.T01"/>
    <property type="gene ID" value="TuG1812G0700001194.01"/>
</dbReference>
<evidence type="ECO:0000256" key="1">
    <source>
        <dbReference type="ARBA" id="ARBA00004167"/>
    </source>
</evidence>
<evidence type="ECO:0000256" key="5">
    <source>
        <dbReference type="ARBA" id="ARBA00023136"/>
    </source>
</evidence>
<evidence type="ECO:0000256" key="4">
    <source>
        <dbReference type="ARBA" id="ARBA00022989"/>
    </source>
</evidence>
<dbReference type="GO" id="GO:0017095">
    <property type="term" value="F:heparan sulfate 6-sulfotransferase activity"/>
    <property type="evidence" value="ECO:0007669"/>
    <property type="project" value="TreeGrafter"/>
</dbReference>
<evidence type="ECO:0000256" key="2">
    <source>
        <dbReference type="ARBA" id="ARBA00022679"/>
    </source>
</evidence>
<keyword evidence="4 8" id="KW-1133">Transmembrane helix</keyword>
<feature type="compositionally biased region" description="Polar residues" evidence="7">
    <location>
        <begin position="89"/>
        <end position="104"/>
    </location>
</feature>